<reference evidence="10" key="1">
    <citation type="submission" date="2017-11" db="EMBL/GenBank/DDBJ databases">
        <authorList>
            <person name="Zhu W."/>
        </authorList>
    </citation>
    <scope>NUCLEOTIDE SEQUENCE [LARGE SCALE GENOMIC DNA]</scope>
    <source>
        <strain evidence="10">160</strain>
    </source>
</reference>
<feature type="transmembrane region" description="Helical" evidence="6">
    <location>
        <begin position="50"/>
        <end position="66"/>
    </location>
</feature>
<dbReference type="InterPro" id="IPR036866">
    <property type="entry name" value="RibonucZ/Hydroxyglut_hydro"/>
</dbReference>
<feature type="transmembrane region" description="Helical" evidence="6">
    <location>
        <begin position="335"/>
        <end position="353"/>
    </location>
</feature>
<dbReference type="Proteomes" id="UP000253908">
    <property type="component" value="Chromosome"/>
</dbReference>
<proteinExistence type="predicted"/>
<organism evidence="9 10">
    <name type="scientific">Oceanobacillus zhaokaii</name>
    <dbReference type="NCBI Taxonomy" id="2052660"/>
    <lineage>
        <taxon>Bacteria</taxon>
        <taxon>Bacillati</taxon>
        <taxon>Bacillota</taxon>
        <taxon>Bacilli</taxon>
        <taxon>Bacillales</taxon>
        <taxon>Bacillaceae</taxon>
        <taxon>Oceanobacillus</taxon>
    </lineage>
</organism>
<evidence type="ECO:0000256" key="1">
    <source>
        <dbReference type="ARBA" id="ARBA00004651"/>
    </source>
</evidence>
<evidence type="ECO:0000313" key="10">
    <source>
        <dbReference type="Proteomes" id="UP000253908"/>
    </source>
</evidence>
<dbReference type="InterPro" id="IPR004477">
    <property type="entry name" value="ComEC_N"/>
</dbReference>
<feature type="transmembrane region" description="Helical" evidence="6">
    <location>
        <begin position="365"/>
        <end position="389"/>
    </location>
</feature>
<keyword evidence="3 6" id="KW-0812">Transmembrane</keyword>
<feature type="transmembrane region" description="Helical" evidence="6">
    <location>
        <begin position="12"/>
        <end position="38"/>
    </location>
</feature>
<feature type="transmembrane region" description="Helical" evidence="6">
    <location>
        <begin position="395"/>
        <end position="417"/>
    </location>
</feature>
<evidence type="ECO:0000259" key="8">
    <source>
        <dbReference type="Pfam" id="PF13567"/>
    </source>
</evidence>
<evidence type="ECO:0000256" key="6">
    <source>
        <dbReference type="SAM" id="Phobius"/>
    </source>
</evidence>
<keyword evidence="2" id="KW-1003">Cell membrane</keyword>
<dbReference type="InterPro" id="IPR025405">
    <property type="entry name" value="DUF4131"/>
</dbReference>
<feature type="domain" description="ComEC/Rec2-related protein" evidence="7">
    <location>
        <begin position="220"/>
        <end position="477"/>
    </location>
</feature>
<dbReference type="OrthoDB" id="9761531at2"/>
<dbReference type="PROSITE" id="PS51257">
    <property type="entry name" value="PROKAR_LIPOPROTEIN"/>
    <property type="match status" value="1"/>
</dbReference>
<evidence type="ECO:0000256" key="4">
    <source>
        <dbReference type="ARBA" id="ARBA00022989"/>
    </source>
</evidence>
<protein>
    <submittedName>
        <fullName evidence="9">DNA internalization-related competence protein ComEC/Rec2</fullName>
    </submittedName>
</protein>
<name>A0A345PHN5_9BACI</name>
<dbReference type="GO" id="GO:0005886">
    <property type="term" value="C:plasma membrane"/>
    <property type="evidence" value="ECO:0007669"/>
    <property type="project" value="UniProtKB-SubCell"/>
</dbReference>
<dbReference type="NCBIfam" id="TIGR00360">
    <property type="entry name" value="ComEC_N-term"/>
    <property type="match status" value="1"/>
</dbReference>
<dbReference type="AlphaFoldDB" id="A0A345PHN5"/>
<dbReference type="KEGG" id="ocn:CUC15_11545"/>
<keyword evidence="4 6" id="KW-1133">Transmembrane helix</keyword>
<dbReference type="Gene3D" id="3.60.15.10">
    <property type="entry name" value="Ribonuclease Z/Hydroxyacylglutathione hydrolase-like"/>
    <property type="match status" value="1"/>
</dbReference>
<dbReference type="PANTHER" id="PTHR30619:SF7">
    <property type="entry name" value="BETA-LACTAMASE DOMAIN PROTEIN"/>
    <property type="match status" value="1"/>
</dbReference>
<feature type="transmembrane region" description="Helical" evidence="6">
    <location>
        <begin position="276"/>
        <end position="299"/>
    </location>
</feature>
<comment type="subcellular location">
    <subcellularLocation>
        <location evidence="1">Cell membrane</location>
        <topology evidence="1">Multi-pass membrane protein</topology>
    </subcellularLocation>
</comment>
<feature type="transmembrane region" description="Helical" evidence="6">
    <location>
        <begin position="454"/>
        <end position="477"/>
    </location>
</feature>
<gene>
    <name evidence="9" type="ORF">CUC15_11545</name>
</gene>
<feature type="domain" description="DUF4131" evidence="8">
    <location>
        <begin position="24"/>
        <end position="181"/>
    </location>
</feature>
<evidence type="ECO:0000256" key="3">
    <source>
        <dbReference type="ARBA" id="ARBA00022692"/>
    </source>
</evidence>
<sequence length="576" mass="65860">MGALDLKGYWHIAAISVAIACLTVQFHLIFSIGFFLWVGYLYFDGRLTKIHVLFSLTIFLFFLSYLPQFDKQEDHTALIPVGYELLKGSIRSDILITDNRVEFTFHEQQLESKLLVVIFPKPNTNQADFKNEIKILKHGATCVINGELEHPSTSRNPGQFDYRAYLLSKGITHQVIVDLPSDIKCHGASFINRFYKVRSNLISFVESKVSLETSSWLTSLVLGDDSKLPDETVDLFQRWGLSHIIAISGSNIALLLTLIYFLLIKLNLFTKEKAQFIVLLFLPVYGILAGGEPSVWRACMMVMIFILINQFKLKFSIIDVLSITFIFLILADKYIIHHIGFQLSFLVTFGLLLSKNWLANSNSLLMQTLQISFVSQMMIIPLQFTYFSMLQPLSILLNVIVVPYFSIFAIPLMYILLPISFLPKAFPHIIDILFVKVHYSVINFVRWVDQVADSPFIIGSVSTIFAIIYFILFFVFMDQLARQKLQQSFMIGIFLPILICVAALRPYFSPFGTVTMLDIGQGDAFVIELPYRKGVIMIDAGAKFNFEDMQATDSISEEIIKPYFYSRGIKKLMRYF</sequence>
<feature type="transmembrane region" description="Helical" evidence="6">
    <location>
        <begin position="489"/>
        <end position="508"/>
    </location>
</feature>
<keyword evidence="5 6" id="KW-0472">Membrane</keyword>
<dbReference type="PANTHER" id="PTHR30619">
    <property type="entry name" value="DNA INTERNALIZATION/COMPETENCE PROTEIN COMEC/REC2"/>
    <property type="match status" value="1"/>
</dbReference>
<keyword evidence="10" id="KW-1185">Reference proteome</keyword>
<dbReference type="InterPro" id="IPR052159">
    <property type="entry name" value="Competence_DNA_uptake"/>
</dbReference>
<accession>A0A345PHN5</accession>
<dbReference type="Pfam" id="PF03772">
    <property type="entry name" value="Competence"/>
    <property type="match status" value="1"/>
</dbReference>
<dbReference type="Pfam" id="PF13567">
    <property type="entry name" value="DUF4131"/>
    <property type="match status" value="1"/>
</dbReference>
<evidence type="ECO:0000256" key="5">
    <source>
        <dbReference type="ARBA" id="ARBA00023136"/>
    </source>
</evidence>
<evidence type="ECO:0000259" key="7">
    <source>
        <dbReference type="Pfam" id="PF03772"/>
    </source>
</evidence>
<evidence type="ECO:0000256" key="2">
    <source>
        <dbReference type="ARBA" id="ARBA00022475"/>
    </source>
</evidence>
<evidence type="ECO:0000313" key="9">
    <source>
        <dbReference type="EMBL" id="AXI09515.1"/>
    </source>
</evidence>
<dbReference type="EMBL" id="CP024848">
    <property type="protein sequence ID" value="AXI09515.1"/>
    <property type="molecule type" value="Genomic_DNA"/>
</dbReference>
<feature type="transmembrane region" description="Helical" evidence="6">
    <location>
        <begin position="244"/>
        <end position="264"/>
    </location>
</feature>
<feature type="transmembrane region" description="Helical" evidence="6">
    <location>
        <begin position="311"/>
        <end position="329"/>
    </location>
</feature>